<dbReference type="OrthoDB" id="6285995at2759"/>
<dbReference type="Proteomes" id="UP000249218">
    <property type="component" value="Unassembled WGS sequence"/>
</dbReference>
<proteinExistence type="predicted"/>
<accession>A0A2W1BWY5</accession>
<dbReference type="EMBL" id="KZ149895">
    <property type="protein sequence ID" value="PZC78851.1"/>
    <property type="molecule type" value="Genomic_DNA"/>
</dbReference>
<gene>
    <name evidence="2" type="primary">HaOG217178</name>
    <name evidence="2" type="ORF">B5X24_HaOG217178</name>
</gene>
<name>A0A2W1BWY5_HELAM</name>
<organism evidence="2 3">
    <name type="scientific">Helicoverpa armigera</name>
    <name type="common">Cotton bollworm</name>
    <name type="synonym">Heliothis armigera</name>
    <dbReference type="NCBI Taxonomy" id="29058"/>
    <lineage>
        <taxon>Eukaryota</taxon>
        <taxon>Metazoa</taxon>
        <taxon>Ecdysozoa</taxon>
        <taxon>Arthropoda</taxon>
        <taxon>Hexapoda</taxon>
        <taxon>Insecta</taxon>
        <taxon>Pterygota</taxon>
        <taxon>Neoptera</taxon>
        <taxon>Endopterygota</taxon>
        <taxon>Lepidoptera</taxon>
        <taxon>Glossata</taxon>
        <taxon>Ditrysia</taxon>
        <taxon>Noctuoidea</taxon>
        <taxon>Noctuidae</taxon>
        <taxon>Heliothinae</taxon>
        <taxon>Helicoverpa</taxon>
    </lineage>
</organism>
<evidence type="ECO:0000313" key="2">
    <source>
        <dbReference type="EMBL" id="PZC78851.1"/>
    </source>
</evidence>
<dbReference type="Pfam" id="PF15813">
    <property type="entry name" value="DUF4708"/>
    <property type="match status" value="1"/>
</dbReference>
<protein>
    <recommendedName>
        <fullName evidence="1">DUF4708 domain-containing protein</fullName>
    </recommendedName>
</protein>
<feature type="domain" description="DUF4708" evidence="1">
    <location>
        <begin position="3"/>
        <end position="120"/>
    </location>
</feature>
<dbReference type="PANTHER" id="PTHR28495">
    <property type="entry name" value="HYPOTHETICAL PROTEIN LOC100359752"/>
    <property type="match status" value="1"/>
</dbReference>
<sequence length="168" mass="19250">MIIFSNSSILACPDKNNVKQVHIIFNKAGDDYDKLISLFVKFSLIQNGGIRSATPETYQKCFHYTMTARIAPVWNTLQDNYLINNRDFLVTRGPQEAVKYSIVVNDTFTVIEVNAVKINLMLTEEEFLPGEWIRVLPSMDIDYPKMNLLITRSNFGAENLCFIQNNAF</sequence>
<evidence type="ECO:0000313" key="3">
    <source>
        <dbReference type="Proteomes" id="UP000249218"/>
    </source>
</evidence>
<reference evidence="2 3" key="1">
    <citation type="journal article" date="2017" name="BMC Biol.">
        <title>Genomic innovations, transcriptional plasticity and gene loss underlying the evolution and divergence of two highly polyphagous and invasive Helicoverpa pest species.</title>
        <authorList>
            <person name="Pearce S.L."/>
            <person name="Clarke D.F."/>
            <person name="East P.D."/>
            <person name="Elfekih S."/>
            <person name="Gordon K.H."/>
            <person name="Jermiin L.S."/>
            <person name="McGaughran A."/>
            <person name="Oakeshott J.G."/>
            <person name="Papanikolaou A."/>
            <person name="Perera O.P."/>
            <person name="Rane R.V."/>
            <person name="Richards S."/>
            <person name="Tay W.T."/>
            <person name="Walsh T.K."/>
            <person name="Anderson A."/>
            <person name="Anderson C.J."/>
            <person name="Asgari S."/>
            <person name="Board P.G."/>
            <person name="Bretschneider A."/>
            <person name="Campbell P.M."/>
            <person name="Chertemps T."/>
            <person name="Christeller J.T."/>
            <person name="Coppin C.W."/>
            <person name="Downes S.J."/>
            <person name="Duan G."/>
            <person name="Farnsworth C.A."/>
            <person name="Good R.T."/>
            <person name="Han L.B."/>
            <person name="Han Y.C."/>
            <person name="Hatje K."/>
            <person name="Horne I."/>
            <person name="Huang Y.P."/>
            <person name="Hughes D.S."/>
            <person name="Jacquin-Joly E."/>
            <person name="James W."/>
            <person name="Jhangiani S."/>
            <person name="Kollmar M."/>
            <person name="Kuwar S.S."/>
            <person name="Li S."/>
            <person name="Liu N.Y."/>
            <person name="Maibeche M.T."/>
            <person name="Miller J.R."/>
            <person name="Montagne N."/>
            <person name="Perry T."/>
            <person name="Qu J."/>
            <person name="Song S.V."/>
            <person name="Sutton G.G."/>
            <person name="Vogel H."/>
            <person name="Walenz B.P."/>
            <person name="Xu W."/>
            <person name="Zhang H.J."/>
            <person name="Zou Z."/>
            <person name="Batterham P."/>
            <person name="Edwards O.R."/>
            <person name="Feyereisen R."/>
            <person name="Gibbs R.A."/>
            <person name="Heckel D.G."/>
            <person name="McGrath A."/>
            <person name="Robin C."/>
            <person name="Scherer S.E."/>
            <person name="Worley K.C."/>
            <person name="Wu Y.D."/>
        </authorList>
    </citation>
    <scope>NUCLEOTIDE SEQUENCE [LARGE SCALE GENOMIC DNA]</scope>
    <source>
        <strain evidence="2">Harm_GR_Male_#8</strain>
        <tissue evidence="2">Whole organism</tissue>
    </source>
</reference>
<dbReference type="PANTHER" id="PTHR28495:SF1">
    <property type="entry name" value="GENE, 17266-RELATED"/>
    <property type="match status" value="1"/>
</dbReference>
<dbReference type="InterPro" id="IPR031643">
    <property type="entry name" value="DUF4708"/>
</dbReference>
<dbReference type="AlphaFoldDB" id="A0A2W1BWY5"/>
<evidence type="ECO:0000259" key="1">
    <source>
        <dbReference type="Pfam" id="PF15813"/>
    </source>
</evidence>
<keyword evidence="3" id="KW-1185">Reference proteome</keyword>